<sequence length="189" mass="21962">MLATFGSDMCYHATDMLNNPKLHQVNIVFVELLVSRKSFSLCLSGTCDCWDATVPSERRQRPDTVRCIITYITGEKREELSKQLTQRRAAILDEEEMLGVNDEFIPGGEDNTGNISFFCFFDIKDYPIKQQRWTKRSEILSIGIVWIPKYSVMDLFSPHFRSVLLLFPDALVFSCFSKQWKSQKRKNQE</sequence>
<gene>
    <name evidence="1" type="ORF">GPUH_LOCUS9470</name>
</gene>
<reference evidence="1 2" key="2">
    <citation type="submission" date="2018-11" db="EMBL/GenBank/DDBJ databases">
        <authorList>
            <consortium name="Pathogen Informatics"/>
        </authorList>
    </citation>
    <scope>NUCLEOTIDE SEQUENCE [LARGE SCALE GENOMIC DNA]</scope>
</reference>
<protein>
    <submittedName>
        <fullName evidence="3">BTB/POZ domain-containing protein</fullName>
    </submittedName>
</protein>
<dbReference type="Proteomes" id="UP000271098">
    <property type="component" value="Unassembled WGS sequence"/>
</dbReference>
<dbReference type="WBParaSite" id="GPUH_0000948201-mRNA-1">
    <property type="protein sequence ID" value="GPUH_0000948201-mRNA-1"/>
    <property type="gene ID" value="GPUH_0000948201"/>
</dbReference>
<name>A0A183DL80_9BILA</name>
<reference evidence="3" key="1">
    <citation type="submission" date="2016-06" db="UniProtKB">
        <authorList>
            <consortium name="WormBaseParasite"/>
        </authorList>
    </citation>
    <scope>IDENTIFICATION</scope>
</reference>
<dbReference type="EMBL" id="UYRT01031151">
    <property type="protein sequence ID" value="VDK72786.1"/>
    <property type="molecule type" value="Genomic_DNA"/>
</dbReference>
<evidence type="ECO:0000313" key="3">
    <source>
        <dbReference type="WBParaSite" id="GPUH_0000948201-mRNA-1"/>
    </source>
</evidence>
<dbReference type="AlphaFoldDB" id="A0A183DL80"/>
<proteinExistence type="predicted"/>
<keyword evidence="2" id="KW-1185">Reference proteome</keyword>
<organism evidence="3">
    <name type="scientific">Gongylonema pulchrum</name>
    <dbReference type="NCBI Taxonomy" id="637853"/>
    <lineage>
        <taxon>Eukaryota</taxon>
        <taxon>Metazoa</taxon>
        <taxon>Ecdysozoa</taxon>
        <taxon>Nematoda</taxon>
        <taxon>Chromadorea</taxon>
        <taxon>Rhabditida</taxon>
        <taxon>Spirurina</taxon>
        <taxon>Spiruromorpha</taxon>
        <taxon>Spiruroidea</taxon>
        <taxon>Gongylonematidae</taxon>
        <taxon>Gongylonema</taxon>
    </lineage>
</organism>
<evidence type="ECO:0000313" key="1">
    <source>
        <dbReference type="EMBL" id="VDK72786.1"/>
    </source>
</evidence>
<accession>A0A183DL80</accession>
<evidence type="ECO:0000313" key="2">
    <source>
        <dbReference type="Proteomes" id="UP000271098"/>
    </source>
</evidence>